<proteinExistence type="inferred from homology"/>
<feature type="compositionally biased region" description="Basic and acidic residues" evidence="2">
    <location>
        <begin position="28"/>
        <end position="44"/>
    </location>
</feature>
<sequence length="113" mass="12117">MELIKEKAVWSSFPTPLELMETASPAEASKDMTEAPSPDDEKRRNYGGVYVGLPADLTAVAASQSKATRKGHKPPPSSGCEDKGADRKIRGCVRSKMLVWFPPSPAPACTEGL</sequence>
<evidence type="ECO:0008006" key="5">
    <source>
        <dbReference type="Google" id="ProtNLM"/>
    </source>
</evidence>
<evidence type="ECO:0000313" key="3">
    <source>
        <dbReference type="EMBL" id="KAG9342268.1"/>
    </source>
</evidence>
<evidence type="ECO:0000313" key="4">
    <source>
        <dbReference type="Proteomes" id="UP000824540"/>
    </source>
</evidence>
<keyword evidence="4" id="KW-1185">Reference proteome</keyword>
<evidence type="ECO:0000256" key="1">
    <source>
        <dbReference type="ARBA" id="ARBA00005237"/>
    </source>
</evidence>
<comment type="caution">
    <text evidence="3">The sequence shown here is derived from an EMBL/GenBank/DDBJ whole genome shotgun (WGS) entry which is preliminary data.</text>
</comment>
<dbReference type="PANTHER" id="PTHR38502:SF1">
    <property type="entry name" value="OVEREXPRESSED IN COLON CARCINOMA 1 PROTEIN"/>
    <property type="match status" value="1"/>
</dbReference>
<dbReference type="Pfam" id="PF15506">
    <property type="entry name" value="OCC1"/>
    <property type="match status" value="1"/>
</dbReference>
<dbReference type="Proteomes" id="UP000824540">
    <property type="component" value="Unassembled WGS sequence"/>
</dbReference>
<comment type="similarity">
    <text evidence="1">Belongs to the OCC1 family.</text>
</comment>
<reference evidence="3" key="1">
    <citation type="thesis" date="2021" institute="BYU ScholarsArchive" country="Provo, UT, USA">
        <title>Applications of and Algorithms for Genome Assembly and Genomic Analyses with an Emphasis on Marine Teleosts.</title>
        <authorList>
            <person name="Pickett B.D."/>
        </authorList>
    </citation>
    <scope>NUCLEOTIDE SEQUENCE</scope>
    <source>
        <strain evidence="3">HI-2016</strain>
    </source>
</reference>
<name>A0A8T2NXV6_9TELE</name>
<dbReference type="OrthoDB" id="8909183at2759"/>
<gene>
    <name evidence="3" type="ORF">JZ751_016770</name>
</gene>
<feature type="non-terminal residue" evidence="3">
    <location>
        <position position="113"/>
    </location>
</feature>
<dbReference type="InterPro" id="IPR029133">
    <property type="entry name" value="OCC1"/>
</dbReference>
<organism evidence="3 4">
    <name type="scientific">Albula glossodonta</name>
    <name type="common">roundjaw bonefish</name>
    <dbReference type="NCBI Taxonomy" id="121402"/>
    <lineage>
        <taxon>Eukaryota</taxon>
        <taxon>Metazoa</taxon>
        <taxon>Chordata</taxon>
        <taxon>Craniata</taxon>
        <taxon>Vertebrata</taxon>
        <taxon>Euteleostomi</taxon>
        <taxon>Actinopterygii</taxon>
        <taxon>Neopterygii</taxon>
        <taxon>Teleostei</taxon>
        <taxon>Albuliformes</taxon>
        <taxon>Albulidae</taxon>
        <taxon>Albula</taxon>
    </lineage>
</organism>
<evidence type="ECO:0000256" key="2">
    <source>
        <dbReference type="SAM" id="MobiDB-lite"/>
    </source>
</evidence>
<accession>A0A8T2NXV6</accession>
<dbReference type="PANTHER" id="PTHR38502">
    <property type="entry name" value="OVEREXPRESSED IN COLON CARCINOMA 1 PROTEIN"/>
    <property type="match status" value="1"/>
</dbReference>
<dbReference type="EMBL" id="JAFBMS010000029">
    <property type="protein sequence ID" value="KAG9342268.1"/>
    <property type="molecule type" value="Genomic_DNA"/>
</dbReference>
<dbReference type="AlphaFoldDB" id="A0A8T2NXV6"/>
<feature type="region of interest" description="Disordered" evidence="2">
    <location>
        <begin position="61"/>
        <end position="86"/>
    </location>
</feature>
<protein>
    <recommendedName>
        <fullName evidence="5">Overexpressed in colon carcinoma 1 protein</fullName>
    </recommendedName>
</protein>
<feature type="region of interest" description="Disordered" evidence="2">
    <location>
        <begin position="21"/>
        <end position="47"/>
    </location>
</feature>